<dbReference type="AlphaFoldDB" id="A0A1H2R8J7"/>
<protein>
    <submittedName>
        <fullName evidence="2">Putative DNA primase/helicase</fullName>
    </submittedName>
</protein>
<name>A0A1H2R8J7_9RHOB</name>
<dbReference type="SUPFAM" id="SSF52540">
    <property type="entry name" value="P-loop containing nucleoside triphosphate hydrolases"/>
    <property type="match status" value="1"/>
</dbReference>
<keyword evidence="3" id="KW-1185">Reference proteome</keyword>
<reference evidence="2 3" key="1">
    <citation type="submission" date="2016-10" db="EMBL/GenBank/DDBJ databases">
        <authorList>
            <person name="de Groot N.N."/>
        </authorList>
    </citation>
    <scope>NUCLEOTIDE SEQUENCE [LARGE SCALE GENOMIC DNA]</scope>
    <source>
        <strain evidence="2 3">DSM 17890</strain>
    </source>
</reference>
<organism evidence="2 3">
    <name type="scientific">Albimonas donghaensis</name>
    <dbReference type="NCBI Taxonomy" id="356660"/>
    <lineage>
        <taxon>Bacteria</taxon>
        <taxon>Pseudomonadati</taxon>
        <taxon>Pseudomonadota</taxon>
        <taxon>Alphaproteobacteria</taxon>
        <taxon>Rhodobacterales</taxon>
        <taxon>Paracoccaceae</taxon>
        <taxon>Albimonas</taxon>
    </lineage>
</organism>
<proteinExistence type="predicted"/>
<dbReference type="EMBL" id="FNMZ01000001">
    <property type="protein sequence ID" value="SDW15803.1"/>
    <property type="molecule type" value="Genomic_DNA"/>
</dbReference>
<evidence type="ECO:0000256" key="1">
    <source>
        <dbReference type="SAM" id="MobiDB-lite"/>
    </source>
</evidence>
<evidence type="ECO:0000313" key="3">
    <source>
        <dbReference type="Proteomes" id="UP000199118"/>
    </source>
</evidence>
<dbReference type="InterPro" id="IPR027417">
    <property type="entry name" value="P-loop_NTPase"/>
</dbReference>
<sequence length="626" mass="68078">MTSGGDSPRPTLRVLASELDAPEPARQQLSAKATEFAEGEARKAKGGARGGRTSGSAPPRKGQPARGEIYDGCPVKALGVHGKVSWYIDWLGQIRDVSKHDRDTILHIFGGREEELRRHFKRQAKSGDVIGWDQSKAAAAMQRAAADQGIWNPLQRLRGRGAWTDGDGGLILHCGDAVLHRGVWHDPGELEGFVYPSAPRIPRPLPPGPEVESAPDALLELLDTWSWQRRHVDAFLLLGWIGCALFGGALPWRPLVWITGDAGTGKSTLQGLIGNVLGGEGALLQSSDATPASLWQMLGTDALPVALDEVEPDVDSRTRVSGVIKLARQAASGGVILRGGSDHKGSEFKARSCFLLSSILRPAMLDQDISRMALLELEPLGRGVTPPSLRPDRMRQLGRALRTRIIDQWPRWHQTLELYRAALARQGHNARGADQFGTLLAMADMCMEDAVPLPGRCDGWAAQLAASLVGEQTDQARDWQRLATWLLGQQVEAWRGGSRFSIGALLLAAACLQTTEERETGPSVADAKSFLPRYGIRVQGTGRRARVWIANSHPLLANLFRDTQWWAGAGQTGVWAQSLRRVPGAVVPKSSTRFDGRSVRYMDVPLVELLDLSAEPDEAPTDTPED</sequence>
<evidence type="ECO:0000313" key="2">
    <source>
        <dbReference type="EMBL" id="SDW15803.1"/>
    </source>
</evidence>
<dbReference type="GO" id="GO:0004386">
    <property type="term" value="F:helicase activity"/>
    <property type="evidence" value="ECO:0007669"/>
    <property type="project" value="UniProtKB-KW"/>
</dbReference>
<keyword evidence="2" id="KW-0378">Hydrolase</keyword>
<dbReference type="STRING" id="356660.SAMN05444336_101272"/>
<dbReference type="RefSeq" id="WP_092679342.1">
    <property type="nucleotide sequence ID" value="NZ_FNMZ01000001.1"/>
</dbReference>
<accession>A0A1H2R8J7</accession>
<keyword evidence="2" id="KW-0067">ATP-binding</keyword>
<dbReference type="Proteomes" id="UP000199118">
    <property type="component" value="Unassembled WGS sequence"/>
</dbReference>
<keyword evidence="2" id="KW-0547">Nucleotide-binding</keyword>
<feature type="region of interest" description="Disordered" evidence="1">
    <location>
        <begin position="17"/>
        <end position="68"/>
    </location>
</feature>
<keyword evidence="2" id="KW-0347">Helicase</keyword>
<dbReference type="OrthoDB" id="7208869at2"/>
<gene>
    <name evidence="2" type="ORF">SAMN05444336_101272</name>
</gene>